<dbReference type="GO" id="GO:0004519">
    <property type="term" value="F:endonuclease activity"/>
    <property type="evidence" value="ECO:0007669"/>
    <property type="project" value="InterPro"/>
</dbReference>
<dbReference type="InterPro" id="IPR044925">
    <property type="entry name" value="His-Me_finger_sf"/>
</dbReference>
<accession>A0A386KNQ4</accession>
<dbReference type="Pfam" id="PF13392">
    <property type="entry name" value="HNH_3"/>
    <property type="match status" value="1"/>
</dbReference>
<gene>
    <name evidence="2" type="ORF">Aci07_16</name>
</gene>
<reference evidence="2 3" key="1">
    <citation type="submission" date="2018-08" db="EMBL/GenBank/DDBJ databases">
        <title>Complete genome sequence of five Acinetobacter baumannii phages from Abidjan, Cote d'Ivoire.</title>
        <authorList>
            <person name="Essoh C."/>
            <person name="Vernadet J.-P."/>
            <person name="Vergnaud G."/>
            <person name="Resch G."/>
            <person name="Pourcel C."/>
        </authorList>
    </citation>
    <scope>NUCLEOTIDE SEQUENCE [LARGE SCALE GENOMIC DNA]</scope>
</reference>
<dbReference type="Proteomes" id="UP000277337">
    <property type="component" value="Segment"/>
</dbReference>
<protein>
    <recommendedName>
        <fullName evidence="1">HNH nuclease domain-containing protein</fullName>
    </recommendedName>
</protein>
<evidence type="ECO:0000313" key="3">
    <source>
        <dbReference type="Proteomes" id="UP000277337"/>
    </source>
</evidence>
<dbReference type="InterPro" id="IPR003615">
    <property type="entry name" value="HNH_nuc"/>
</dbReference>
<organism evidence="2 3">
    <name type="scientific">Acinetobacter phage vB_AbaP_46-62_Aci07</name>
    <dbReference type="NCBI Taxonomy" id="2315468"/>
    <lineage>
        <taxon>Viruses</taxon>
        <taxon>Duplodnaviria</taxon>
        <taxon>Heunggongvirae</taxon>
        <taxon>Uroviricota</taxon>
        <taxon>Caudoviricetes</taxon>
        <taxon>Autographivirales</taxon>
        <taxon>Autoscriptoviridae</taxon>
        <taxon>Beijerinckvirinae</taxon>
        <taxon>Friunavirus</taxon>
        <taxon>Friunavirus Aci07</taxon>
    </lineage>
</organism>
<evidence type="ECO:0000313" key="2">
    <source>
        <dbReference type="EMBL" id="AYD85887.1"/>
    </source>
</evidence>
<keyword evidence="3" id="KW-1185">Reference proteome</keyword>
<evidence type="ECO:0000259" key="1">
    <source>
        <dbReference type="Pfam" id="PF13392"/>
    </source>
</evidence>
<dbReference type="SUPFAM" id="SSF54060">
    <property type="entry name" value="His-Me finger endonucleases"/>
    <property type="match status" value="1"/>
</dbReference>
<name>A0A386KNQ4_9CAUD</name>
<dbReference type="InterPro" id="IPR044930">
    <property type="entry name" value="Homing_endonuclease_His-Me"/>
</dbReference>
<proteinExistence type="predicted"/>
<dbReference type="EMBL" id="MH800200">
    <property type="protein sequence ID" value="AYD85887.1"/>
    <property type="molecule type" value="Genomic_DNA"/>
</dbReference>
<sequence length="140" mass="16116">MDCIIGTNIHKVNGYSYRRFKGTIQRSHRVAYILANNLTLEDIKGKVVRHKCDNRACINPDHLEIGTHQDNMNDMTSRNRQAKGEDISNSVLTEDQVRYIRQHYIRRSKEWGTVGLAKKLGCNHRTVQSVVAGTRWSHVT</sequence>
<feature type="domain" description="HNH nuclease" evidence="1">
    <location>
        <begin position="28"/>
        <end position="72"/>
    </location>
</feature>
<dbReference type="Gene3D" id="3.90.75.10">
    <property type="entry name" value="Homing Intron 3 (I-ppo) Encoded Endonuclease, Chain A"/>
    <property type="match status" value="1"/>
</dbReference>